<dbReference type="Proteomes" id="UP000269134">
    <property type="component" value="Unassembled WGS sequence"/>
</dbReference>
<dbReference type="RefSeq" id="WP_014852557.1">
    <property type="nucleotide sequence ID" value="NZ_DALYRC010000005.1"/>
</dbReference>
<evidence type="ECO:0000313" key="2">
    <source>
        <dbReference type="EMBL" id="RMI00439.1"/>
    </source>
</evidence>
<reference evidence="1" key="2">
    <citation type="submission" date="2022-06" db="EMBL/GenBank/DDBJ databases">
        <title>Detection of beta-lactamases in bacteria of animal origin.</title>
        <authorList>
            <person name="Mlynarcik P."/>
            <person name="Zdarska V."/>
            <person name="Chudobova H."/>
            <person name="Prochazkova P."/>
            <person name="Hricova K."/>
            <person name="Mezerova K."/>
            <person name="Bardon J."/>
            <person name="Dolejska M."/>
            <person name="Sukkar I."/>
            <person name="Kolar M."/>
        </authorList>
    </citation>
    <scope>NUCLEOTIDE SEQUENCE</scope>
    <source>
        <strain evidence="1">S 300-3</strain>
    </source>
</reference>
<dbReference type="Proteomes" id="UP001165292">
    <property type="component" value="Unassembled WGS sequence"/>
</dbReference>
<sequence length="358" mass="40442">MKSRYRLPLWILLALAAFLIVLHTALPHLVRNYLNDKMADMGDYRGQVADVDLAWWRGAYRLDGLLIEKKDKQVQAPLLDAPLIDIAVSWRELWRNQAVVAVVVFEQPKLNFVDGGERGESQTGDGVDWRDQLEALLPITLNEIRVVDGQLSFRNFTAEPPVHVYASAVDASLYNLTNSADAKGERVATFEGTAKLFNQAPMEARAHFDPFTDWENFQVSLRMTDLDLTKLNDFSNAYGSFDFAKGSGDLVLEVEAKDSQLGGYIKPLLHNVEVFNFRQDIEAEDKGFFRGLWEAVVGGTEEVLQNQRKDQFATRIELSGSTRSADVSPFQAFIAILRNAFVQAFTARFERSLELEEE</sequence>
<evidence type="ECO:0000313" key="4">
    <source>
        <dbReference type="Proteomes" id="UP001165292"/>
    </source>
</evidence>
<dbReference type="EMBL" id="JAMYBS010000004">
    <property type="protein sequence ID" value="MCO7544236.1"/>
    <property type="molecule type" value="Genomic_DNA"/>
</dbReference>
<evidence type="ECO:0000313" key="1">
    <source>
        <dbReference type="EMBL" id="MCO7544236.1"/>
    </source>
</evidence>
<keyword evidence="3" id="KW-1185">Reference proteome</keyword>
<proteinExistence type="predicted"/>
<dbReference type="AlphaFoldDB" id="A0AA41WEU9"/>
<accession>A0AA41WEU9</accession>
<comment type="caution">
    <text evidence="1">The sequence shown here is derived from an EMBL/GenBank/DDBJ whole genome shotgun (WGS) entry which is preliminary data.</text>
</comment>
<dbReference type="EMBL" id="RFFL01000009">
    <property type="protein sequence ID" value="RMI00439.1"/>
    <property type="molecule type" value="Genomic_DNA"/>
</dbReference>
<protein>
    <submittedName>
        <fullName evidence="1">DUF748 domain-containing protein</fullName>
    </submittedName>
</protein>
<gene>
    <name evidence="2" type="ORF">EA795_13030</name>
    <name evidence="1" type="ORF">NJF43_05640</name>
</gene>
<dbReference type="GeneID" id="84609961"/>
<evidence type="ECO:0000313" key="3">
    <source>
        <dbReference type="Proteomes" id="UP000269134"/>
    </source>
</evidence>
<organism evidence="1 4">
    <name type="scientific">Stutzerimonas nitrititolerans</name>
    <dbReference type="NCBI Taxonomy" id="2482751"/>
    <lineage>
        <taxon>Bacteria</taxon>
        <taxon>Pseudomonadati</taxon>
        <taxon>Pseudomonadota</taxon>
        <taxon>Gammaproteobacteria</taxon>
        <taxon>Pseudomonadales</taxon>
        <taxon>Pseudomonadaceae</taxon>
        <taxon>Stutzerimonas</taxon>
    </lineage>
</organism>
<reference evidence="2 3" key="1">
    <citation type="submission" date="2018-10" db="EMBL/GenBank/DDBJ databases">
        <title>Pseudomonas sp. GL14 genome.</title>
        <authorList>
            <person name="Peng J."/>
            <person name="Liu Z.-P."/>
        </authorList>
    </citation>
    <scope>NUCLEOTIDE SEQUENCE [LARGE SCALE GENOMIC DNA]</scope>
    <source>
        <strain evidence="2 3">GL14</strain>
    </source>
</reference>
<name>A0AA41WEU9_9GAMM</name>